<feature type="region of interest" description="Disordered" evidence="2">
    <location>
        <begin position="154"/>
        <end position="186"/>
    </location>
</feature>
<protein>
    <submittedName>
        <fullName evidence="4">ATP-binding protein</fullName>
    </submittedName>
</protein>
<dbReference type="GO" id="GO:0005524">
    <property type="term" value="F:ATP binding"/>
    <property type="evidence" value="ECO:0007669"/>
    <property type="project" value="UniProtKB-KW"/>
</dbReference>
<keyword evidence="1" id="KW-0418">Kinase</keyword>
<feature type="domain" description="Histidine kinase/HSP90-like ATPase" evidence="3">
    <location>
        <begin position="13"/>
        <end position="159"/>
    </location>
</feature>
<sequence length="186" mass="19652">MCELFIRTFPGIPASAAHARAWATEILTPRITDDEAIGDTQLVISELVTNALHHTTSGGSEHDTTGRAEARLRAILGRVHLRLFLTPRRIRVEVTDAGTVSRTGGSSPHGDSWDDAGAPGPIVRCPDPDAEHGRGLALVDHLAQRWFSRGDNSGRTVTADLTHQPASTAQGAAPTSTGAAPTPHPP</sequence>
<feature type="compositionally biased region" description="Low complexity" evidence="2">
    <location>
        <begin position="164"/>
        <end position="186"/>
    </location>
</feature>
<keyword evidence="5" id="KW-1185">Reference proteome</keyword>
<organism evidence="4 5">
    <name type="scientific">Lipingzhangella rawalii</name>
    <dbReference type="NCBI Taxonomy" id="2055835"/>
    <lineage>
        <taxon>Bacteria</taxon>
        <taxon>Bacillati</taxon>
        <taxon>Actinomycetota</taxon>
        <taxon>Actinomycetes</taxon>
        <taxon>Streptosporangiales</taxon>
        <taxon>Nocardiopsidaceae</taxon>
        <taxon>Lipingzhangella</taxon>
    </lineage>
</organism>
<dbReference type="Proteomes" id="UP001250214">
    <property type="component" value="Unassembled WGS sequence"/>
</dbReference>
<dbReference type="Gene3D" id="3.30.565.10">
    <property type="entry name" value="Histidine kinase-like ATPase, C-terminal domain"/>
    <property type="match status" value="1"/>
</dbReference>
<reference evidence="5" key="1">
    <citation type="submission" date="2023-07" db="EMBL/GenBank/DDBJ databases">
        <title>Novel species in the genus Lipingzhangella isolated from Sambhar Salt Lake.</title>
        <authorList>
            <person name="Jiya N."/>
            <person name="Kajale S."/>
            <person name="Sharma A."/>
        </authorList>
    </citation>
    <scope>NUCLEOTIDE SEQUENCE [LARGE SCALE GENOMIC DNA]</scope>
    <source>
        <strain evidence="5">LS1_29</strain>
    </source>
</reference>
<dbReference type="RefSeq" id="WP_310914241.1">
    <property type="nucleotide sequence ID" value="NZ_JAVLVT010000020.1"/>
</dbReference>
<comment type="caution">
    <text evidence="4">The sequence shown here is derived from an EMBL/GenBank/DDBJ whole genome shotgun (WGS) entry which is preliminary data.</text>
</comment>
<dbReference type="InterPro" id="IPR003594">
    <property type="entry name" value="HATPase_dom"/>
</dbReference>
<evidence type="ECO:0000256" key="1">
    <source>
        <dbReference type="ARBA" id="ARBA00022527"/>
    </source>
</evidence>
<evidence type="ECO:0000313" key="4">
    <source>
        <dbReference type="EMBL" id="MDS1272645.1"/>
    </source>
</evidence>
<dbReference type="EMBL" id="JAVLVT010000020">
    <property type="protein sequence ID" value="MDS1272645.1"/>
    <property type="molecule type" value="Genomic_DNA"/>
</dbReference>
<evidence type="ECO:0000259" key="3">
    <source>
        <dbReference type="Pfam" id="PF13581"/>
    </source>
</evidence>
<evidence type="ECO:0000256" key="2">
    <source>
        <dbReference type="SAM" id="MobiDB-lite"/>
    </source>
</evidence>
<accession>A0ABU2HCW2</accession>
<dbReference type="InterPro" id="IPR050267">
    <property type="entry name" value="Anti-sigma-factor_SerPK"/>
</dbReference>
<name>A0ABU2HCW2_9ACTN</name>
<proteinExistence type="predicted"/>
<dbReference type="Pfam" id="PF13581">
    <property type="entry name" value="HATPase_c_2"/>
    <property type="match status" value="1"/>
</dbReference>
<evidence type="ECO:0000313" key="5">
    <source>
        <dbReference type="Proteomes" id="UP001250214"/>
    </source>
</evidence>
<keyword evidence="1" id="KW-0723">Serine/threonine-protein kinase</keyword>
<keyword evidence="4" id="KW-0547">Nucleotide-binding</keyword>
<dbReference type="PANTHER" id="PTHR35526">
    <property type="entry name" value="ANTI-SIGMA-F FACTOR RSBW-RELATED"/>
    <property type="match status" value="1"/>
</dbReference>
<keyword evidence="4" id="KW-0067">ATP-binding</keyword>
<dbReference type="CDD" id="cd16936">
    <property type="entry name" value="HATPase_RsbW-like"/>
    <property type="match status" value="1"/>
</dbReference>
<feature type="region of interest" description="Disordered" evidence="2">
    <location>
        <begin position="99"/>
        <end position="129"/>
    </location>
</feature>
<keyword evidence="1" id="KW-0808">Transferase</keyword>
<dbReference type="PANTHER" id="PTHR35526:SF3">
    <property type="entry name" value="ANTI-SIGMA-F FACTOR RSBW"/>
    <property type="match status" value="1"/>
</dbReference>
<gene>
    <name evidence="4" type="ORF">RIF23_20370</name>
</gene>
<dbReference type="InterPro" id="IPR036890">
    <property type="entry name" value="HATPase_C_sf"/>
</dbReference>
<dbReference type="SUPFAM" id="SSF55874">
    <property type="entry name" value="ATPase domain of HSP90 chaperone/DNA topoisomerase II/histidine kinase"/>
    <property type="match status" value="1"/>
</dbReference>